<dbReference type="KEGG" id="aser:Asera_24480"/>
<evidence type="ECO:0000313" key="2">
    <source>
        <dbReference type="EMBL" id="BCJ28340.1"/>
    </source>
</evidence>
<keyword evidence="1" id="KW-1133">Transmembrane helix</keyword>
<protein>
    <recommendedName>
        <fullName evidence="4">DUF2254 domain-containing protein</fullName>
    </recommendedName>
</protein>
<reference evidence="2" key="1">
    <citation type="submission" date="2020-08" db="EMBL/GenBank/DDBJ databases">
        <title>Whole genome shotgun sequence of Actinocatenispora sera NBRC 101916.</title>
        <authorList>
            <person name="Komaki H."/>
            <person name="Tamura T."/>
        </authorList>
    </citation>
    <scope>NUCLEOTIDE SEQUENCE</scope>
    <source>
        <strain evidence="2">NBRC 101916</strain>
    </source>
</reference>
<organism evidence="2 3">
    <name type="scientific">Actinocatenispora sera</name>
    <dbReference type="NCBI Taxonomy" id="390989"/>
    <lineage>
        <taxon>Bacteria</taxon>
        <taxon>Bacillati</taxon>
        <taxon>Actinomycetota</taxon>
        <taxon>Actinomycetes</taxon>
        <taxon>Micromonosporales</taxon>
        <taxon>Micromonosporaceae</taxon>
        <taxon>Actinocatenispora</taxon>
    </lineage>
</organism>
<dbReference type="AlphaFoldDB" id="A0A810KYN1"/>
<feature type="transmembrane region" description="Helical" evidence="1">
    <location>
        <begin position="116"/>
        <end position="135"/>
    </location>
</feature>
<keyword evidence="1" id="KW-0812">Transmembrane</keyword>
<evidence type="ECO:0008006" key="4">
    <source>
        <dbReference type="Google" id="ProtNLM"/>
    </source>
</evidence>
<evidence type="ECO:0000256" key="1">
    <source>
        <dbReference type="SAM" id="Phobius"/>
    </source>
</evidence>
<keyword evidence="1" id="KW-0472">Membrane</keyword>
<sequence>MLRRRRRRLRASAVGLPYAAAGIVLGVLLPTIHGGPMVDADKVSGLLQAMAAGLVALTGLVFSLLSTVVRAVSTSLSPRLMLFRDHPLVWHALGLFVGVLLFAVTASLQVSHDRRMSVVVPVAAVVLVLGCMAVGGRLQLRALSEVQFEAVLQRVTGQGLRVLARLYPHEYHAAPEPVSLSPVSRTVVWPNRYALLQQVDLPTLTAIAVEHDCTISLGYLPGMTIPFRGTALRVHGDDPGVPDAALLAALDVGVDRTFDQDPLLAFRLLNDIALRALSTAINDPYTAVRAVDGLADLLRAVADRDLDIGTVRADDGRPLVVAPLPDWPRFVAAATEVLPYLGAAPMVRDRVLRMLDDTAAAAPPDRRVALTTAAGPLR</sequence>
<proteinExistence type="predicted"/>
<dbReference type="Pfam" id="PF10011">
    <property type="entry name" value="DUF2254"/>
    <property type="match status" value="1"/>
</dbReference>
<evidence type="ECO:0000313" key="3">
    <source>
        <dbReference type="Proteomes" id="UP000680750"/>
    </source>
</evidence>
<feature type="transmembrane region" description="Helical" evidence="1">
    <location>
        <begin position="12"/>
        <end position="33"/>
    </location>
</feature>
<dbReference type="Proteomes" id="UP000680750">
    <property type="component" value="Chromosome"/>
</dbReference>
<accession>A0A810KYN1</accession>
<dbReference type="InterPro" id="IPR018723">
    <property type="entry name" value="DUF2254_membrane"/>
</dbReference>
<gene>
    <name evidence="2" type="ORF">Asera_24480</name>
</gene>
<name>A0A810KYN1_9ACTN</name>
<feature type="transmembrane region" description="Helical" evidence="1">
    <location>
        <begin position="45"/>
        <end position="68"/>
    </location>
</feature>
<feature type="transmembrane region" description="Helical" evidence="1">
    <location>
        <begin position="88"/>
        <end position="110"/>
    </location>
</feature>
<dbReference type="EMBL" id="AP023354">
    <property type="protein sequence ID" value="BCJ28340.1"/>
    <property type="molecule type" value="Genomic_DNA"/>
</dbReference>
<keyword evidence="3" id="KW-1185">Reference proteome</keyword>